<comment type="caution">
    <text evidence="6">The sequence shown here is derived from an EMBL/GenBank/DDBJ whole genome shotgun (WGS) entry which is preliminary data.</text>
</comment>
<organism evidence="6 7">
    <name type="scientific">Lysobacter hankyongensis</name>
    <dbReference type="NCBI Taxonomy" id="1176535"/>
    <lineage>
        <taxon>Bacteria</taxon>
        <taxon>Pseudomonadati</taxon>
        <taxon>Pseudomonadota</taxon>
        <taxon>Gammaproteobacteria</taxon>
        <taxon>Lysobacterales</taxon>
        <taxon>Lysobacteraceae</taxon>
        <taxon>Lysobacter</taxon>
    </lineage>
</organism>
<keyword evidence="7" id="KW-1185">Reference proteome</keyword>
<dbReference type="PANTHER" id="PTHR34001">
    <property type="entry name" value="BLL7405 PROTEIN"/>
    <property type="match status" value="1"/>
</dbReference>
<evidence type="ECO:0000313" key="7">
    <source>
        <dbReference type="Proteomes" id="UP001499959"/>
    </source>
</evidence>
<dbReference type="Gene3D" id="2.40.160.20">
    <property type="match status" value="1"/>
</dbReference>
<comment type="subcellular location">
    <subcellularLocation>
        <location evidence="1">Membrane</location>
    </subcellularLocation>
</comment>
<feature type="signal peptide" evidence="4">
    <location>
        <begin position="1"/>
        <end position="25"/>
    </location>
</feature>
<feature type="chain" id="PRO_5045432411" description="Outer membrane protein beta-barrel domain-containing protein" evidence="4">
    <location>
        <begin position="26"/>
        <end position="267"/>
    </location>
</feature>
<reference evidence="7" key="1">
    <citation type="journal article" date="2019" name="Int. J. Syst. Evol. Microbiol.">
        <title>The Global Catalogue of Microorganisms (GCM) 10K type strain sequencing project: providing services to taxonomists for standard genome sequencing and annotation.</title>
        <authorList>
            <consortium name="The Broad Institute Genomics Platform"/>
            <consortium name="The Broad Institute Genome Sequencing Center for Infectious Disease"/>
            <person name="Wu L."/>
            <person name="Ma J."/>
        </authorList>
    </citation>
    <scope>NUCLEOTIDE SEQUENCE [LARGE SCALE GENOMIC DNA]</scope>
    <source>
        <strain evidence="7">JCM 18204</strain>
    </source>
</reference>
<evidence type="ECO:0000256" key="3">
    <source>
        <dbReference type="ARBA" id="ARBA00023136"/>
    </source>
</evidence>
<dbReference type="PANTHER" id="PTHR34001:SF3">
    <property type="entry name" value="BLL7405 PROTEIN"/>
    <property type="match status" value="1"/>
</dbReference>
<dbReference type="Proteomes" id="UP001499959">
    <property type="component" value="Unassembled WGS sequence"/>
</dbReference>
<dbReference type="InterPro" id="IPR027385">
    <property type="entry name" value="Beta-barrel_OMP"/>
</dbReference>
<sequence length="267" mass="27960">MGNTSISLAALSLIALACTATDTRAADQDWNGFHVGLGVAQTRGDVDTEATLGGQWNGYPGAAQAADALNADGSLSGSGAGIQFGYDHQLADRWVVGVAVDYTQAGAESAVTRTAAYPGGGEDAPSSIRAASTVELGRAYSIRSRVGYATGRMLWYATAGYASSSADVRTTLDYSVPLTDSAFGKRGSASITTRGLVWGAGVDWRFAQHWDAGLRYTRSSGGDSADYTLTTVSRSGQFTVQPPEAFAERVAQRIDHDSIALTVSYRF</sequence>
<accession>A0ABP9BSM0</accession>
<evidence type="ECO:0000256" key="2">
    <source>
        <dbReference type="ARBA" id="ARBA00022729"/>
    </source>
</evidence>
<dbReference type="Pfam" id="PF13505">
    <property type="entry name" value="OMP_b-brl"/>
    <property type="match status" value="1"/>
</dbReference>
<dbReference type="InterPro" id="IPR011250">
    <property type="entry name" value="OMP/PagP_B-barrel"/>
</dbReference>
<keyword evidence="2 4" id="KW-0732">Signal</keyword>
<evidence type="ECO:0000256" key="1">
    <source>
        <dbReference type="ARBA" id="ARBA00004370"/>
    </source>
</evidence>
<gene>
    <name evidence="6" type="ORF">GCM10023307_25100</name>
</gene>
<evidence type="ECO:0000313" key="6">
    <source>
        <dbReference type="EMBL" id="GAA4798064.1"/>
    </source>
</evidence>
<dbReference type="EMBL" id="BAABJE010000014">
    <property type="protein sequence ID" value="GAA4798064.1"/>
    <property type="molecule type" value="Genomic_DNA"/>
</dbReference>
<evidence type="ECO:0000259" key="5">
    <source>
        <dbReference type="Pfam" id="PF13505"/>
    </source>
</evidence>
<dbReference type="InterPro" id="IPR051692">
    <property type="entry name" value="OMP-like"/>
</dbReference>
<proteinExistence type="predicted"/>
<keyword evidence="3" id="KW-0472">Membrane</keyword>
<evidence type="ECO:0000256" key="4">
    <source>
        <dbReference type="SAM" id="SignalP"/>
    </source>
</evidence>
<name>A0ABP9BSM0_9GAMM</name>
<dbReference type="RefSeq" id="WP_345303684.1">
    <property type="nucleotide sequence ID" value="NZ_BAABJE010000014.1"/>
</dbReference>
<protein>
    <recommendedName>
        <fullName evidence="5">Outer membrane protein beta-barrel domain-containing protein</fullName>
    </recommendedName>
</protein>
<feature type="domain" description="Outer membrane protein beta-barrel" evidence="5">
    <location>
        <begin position="14"/>
        <end position="267"/>
    </location>
</feature>
<dbReference type="SUPFAM" id="SSF56925">
    <property type="entry name" value="OMPA-like"/>
    <property type="match status" value="1"/>
</dbReference>